<dbReference type="Pfam" id="PF14338">
    <property type="entry name" value="Mrr_N"/>
    <property type="match status" value="1"/>
</dbReference>
<keyword evidence="2" id="KW-0378">Hydrolase</keyword>
<dbReference type="AlphaFoldDB" id="A0AAW4BPA8"/>
<feature type="domain" description="Restriction system protein Mrr-like N-terminal" evidence="1">
    <location>
        <begin position="1"/>
        <end position="54"/>
    </location>
</feature>
<keyword evidence="2" id="KW-0255">Endonuclease</keyword>
<comment type="caution">
    <text evidence="2">The sequence shown here is derived from an EMBL/GenBank/DDBJ whole genome shotgun (WGS) entry which is preliminary data.</text>
</comment>
<sequence>QLTDDEREERLPSGKQTVLDNRIGWARTYLTKAGLLEVTRRAHFVITDRGQMAISNPNTVIDNQYLKQFDEFIAFKDQKNGHSE</sequence>
<gene>
    <name evidence="2" type="ORF">ERJ77_29245</name>
</gene>
<dbReference type="Proteomes" id="UP000786185">
    <property type="component" value="Unassembled WGS sequence"/>
</dbReference>
<proteinExistence type="predicted"/>
<evidence type="ECO:0000313" key="3">
    <source>
        <dbReference type="Proteomes" id="UP000786185"/>
    </source>
</evidence>
<dbReference type="InterPro" id="IPR025745">
    <property type="entry name" value="Mrr-like_N_dom"/>
</dbReference>
<keyword evidence="2" id="KW-0540">Nuclease</keyword>
<dbReference type="GO" id="GO:0004519">
    <property type="term" value="F:endonuclease activity"/>
    <property type="evidence" value="ECO:0007669"/>
    <property type="project" value="UniProtKB-KW"/>
</dbReference>
<reference evidence="2" key="1">
    <citation type="journal article" date="2021" name="PeerJ">
        <title>Analysis of 44 Vibrio anguillarum genomes reveals high genetic diversity.</title>
        <authorList>
            <person name="Hansen M.J."/>
            <person name="Dalsgaard I."/>
        </authorList>
    </citation>
    <scope>NUCLEOTIDE SEQUENCE</scope>
    <source>
        <strain evidence="2">850617-1/1</strain>
    </source>
</reference>
<organism evidence="2 3">
    <name type="scientific">Vibrio anguillarum</name>
    <name type="common">Listonella anguillarum</name>
    <dbReference type="NCBI Taxonomy" id="55601"/>
    <lineage>
        <taxon>Bacteria</taxon>
        <taxon>Pseudomonadati</taxon>
        <taxon>Pseudomonadota</taxon>
        <taxon>Gammaproteobacteria</taxon>
        <taxon>Vibrionales</taxon>
        <taxon>Vibrionaceae</taxon>
        <taxon>Vibrio</taxon>
    </lineage>
</organism>
<protein>
    <submittedName>
        <fullName evidence="2">Restriction endonuclease</fullName>
    </submittedName>
</protein>
<feature type="non-terminal residue" evidence="2">
    <location>
        <position position="84"/>
    </location>
</feature>
<name>A0AAW4BPA8_VIBAN</name>
<dbReference type="EMBL" id="SCLC01002178">
    <property type="protein sequence ID" value="MBF4438503.1"/>
    <property type="molecule type" value="Genomic_DNA"/>
</dbReference>
<accession>A0AAW4BPA8</accession>
<evidence type="ECO:0000313" key="2">
    <source>
        <dbReference type="EMBL" id="MBF4438503.1"/>
    </source>
</evidence>
<feature type="non-terminal residue" evidence="2">
    <location>
        <position position="1"/>
    </location>
</feature>
<evidence type="ECO:0000259" key="1">
    <source>
        <dbReference type="Pfam" id="PF14338"/>
    </source>
</evidence>